<dbReference type="InterPro" id="IPR052337">
    <property type="entry name" value="SAT4-like"/>
</dbReference>
<feature type="domain" description="Rhodopsin" evidence="7">
    <location>
        <begin position="35"/>
        <end position="268"/>
    </location>
</feature>
<proteinExistence type="inferred from homology"/>
<evidence type="ECO:0000313" key="9">
    <source>
        <dbReference type="Proteomes" id="UP000800092"/>
    </source>
</evidence>
<feature type="transmembrane region" description="Helical" evidence="6">
    <location>
        <begin position="51"/>
        <end position="73"/>
    </location>
</feature>
<feature type="transmembrane region" description="Helical" evidence="6">
    <location>
        <begin position="131"/>
        <end position="151"/>
    </location>
</feature>
<keyword evidence="4 6" id="KW-0472">Membrane</keyword>
<feature type="transmembrane region" description="Helical" evidence="6">
    <location>
        <begin position="18"/>
        <end position="39"/>
    </location>
</feature>
<dbReference type="Pfam" id="PF20684">
    <property type="entry name" value="Fung_rhodopsin"/>
    <property type="match status" value="1"/>
</dbReference>
<evidence type="ECO:0000313" key="8">
    <source>
        <dbReference type="EMBL" id="KAF2231452.1"/>
    </source>
</evidence>
<evidence type="ECO:0000256" key="1">
    <source>
        <dbReference type="ARBA" id="ARBA00004141"/>
    </source>
</evidence>
<dbReference type="AlphaFoldDB" id="A0A6A6H0E2"/>
<dbReference type="Proteomes" id="UP000800092">
    <property type="component" value="Unassembled WGS sequence"/>
</dbReference>
<dbReference type="PANTHER" id="PTHR33048">
    <property type="entry name" value="PTH11-LIKE INTEGRAL MEMBRANE PROTEIN (AFU_ORTHOLOGUE AFUA_5G11245)"/>
    <property type="match status" value="1"/>
</dbReference>
<name>A0A6A6H0E2_VIRVR</name>
<evidence type="ECO:0000259" key="7">
    <source>
        <dbReference type="Pfam" id="PF20684"/>
    </source>
</evidence>
<feature type="transmembrane region" description="Helical" evidence="6">
    <location>
        <begin position="216"/>
        <end position="236"/>
    </location>
</feature>
<dbReference type="InterPro" id="IPR049326">
    <property type="entry name" value="Rhodopsin_dom_fungi"/>
</dbReference>
<comment type="subcellular location">
    <subcellularLocation>
        <location evidence="1">Membrane</location>
        <topology evidence="1">Multi-pass membrane protein</topology>
    </subcellularLocation>
</comment>
<evidence type="ECO:0000256" key="4">
    <source>
        <dbReference type="ARBA" id="ARBA00023136"/>
    </source>
</evidence>
<evidence type="ECO:0000256" key="3">
    <source>
        <dbReference type="ARBA" id="ARBA00022989"/>
    </source>
</evidence>
<comment type="similarity">
    <text evidence="5">Belongs to the SAT4 family.</text>
</comment>
<keyword evidence="9" id="KW-1185">Reference proteome</keyword>
<sequence length="305" mass="33906">MEGPPPGIDLSESRQPTIYGVIITLWILSVTVTGLRFVARRLTRLPLWWDDWFMLLGCIATSGISLSTVAYVVPHGLGKHVWAVPPDATYVWARGLFMQLFFYFTAIAAVKASLLTLYYRIFKYSAIRIPIWILAAIVACWYIAATLVGIFECNPVSGFWERYNPTNPTTPRCSIDQNAYYDGNAIPNIITDAAILVLPLPFIWTLKLRRTQKVALTGIFALGLFVIVISVLRLVYVARLDLKSADITWNFVPSETWSSVEPNIAVLCGKPGPDFALPNSSTFPPSELAAFLRCGSPLDTSLLLL</sequence>
<feature type="transmembrane region" description="Helical" evidence="6">
    <location>
        <begin position="100"/>
        <end position="119"/>
    </location>
</feature>
<keyword evidence="3 6" id="KW-1133">Transmembrane helix</keyword>
<dbReference type="GO" id="GO:0016020">
    <property type="term" value="C:membrane"/>
    <property type="evidence" value="ECO:0007669"/>
    <property type="project" value="UniProtKB-SubCell"/>
</dbReference>
<reference evidence="8" key="1">
    <citation type="journal article" date="2020" name="Stud. Mycol.">
        <title>101 Dothideomycetes genomes: a test case for predicting lifestyles and emergence of pathogens.</title>
        <authorList>
            <person name="Haridas S."/>
            <person name="Albert R."/>
            <person name="Binder M."/>
            <person name="Bloem J."/>
            <person name="Labutti K."/>
            <person name="Salamov A."/>
            <person name="Andreopoulos B."/>
            <person name="Baker S."/>
            <person name="Barry K."/>
            <person name="Bills G."/>
            <person name="Bluhm B."/>
            <person name="Cannon C."/>
            <person name="Castanera R."/>
            <person name="Culley D."/>
            <person name="Daum C."/>
            <person name="Ezra D."/>
            <person name="Gonzalez J."/>
            <person name="Henrissat B."/>
            <person name="Kuo A."/>
            <person name="Liang C."/>
            <person name="Lipzen A."/>
            <person name="Lutzoni F."/>
            <person name="Magnuson J."/>
            <person name="Mondo S."/>
            <person name="Nolan M."/>
            <person name="Ohm R."/>
            <person name="Pangilinan J."/>
            <person name="Park H.-J."/>
            <person name="Ramirez L."/>
            <person name="Alfaro M."/>
            <person name="Sun H."/>
            <person name="Tritt A."/>
            <person name="Yoshinaga Y."/>
            <person name="Zwiers L.-H."/>
            <person name="Turgeon B."/>
            <person name="Goodwin S."/>
            <person name="Spatafora J."/>
            <person name="Crous P."/>
            <person name="Grigoriev I."/>
        </authorList>
    </citation>
    <scope>NUCLEOTIDE SEQUENCE</scope>
    <source>
        <strain evidence="8">Tuck. ex Michener</strain>
    </source>
</reference>
<organism evidence="8 9">
    <name type="scientific">Viridothelium virens</name>
    <name type="common">Speckled blister lichen</name>
    <name type="synonym">Trypethelium virens</name>
    <dbReference type="NCBI Taxonomy" id="1048519"/>
    <lineage>
        <taxon>Eukaryota</taxon>
        <taxon>Fungi</taxon>
        <taxon>Dikarya</taxon>
        <taxon>Ascomycota</taxon>
        <taxon>Pezizomycotina</taxon>
        <taxon>Dothideomycetes</taxon>
        <taxon>Dothideomycetes incertae sedis</taxon>
        <taxon>Trypetheliales</taxon>
        <taxon>Trypetheliaceae</taxon>
        <taxon>Viridothelium</taxon>
    </lineage>
</organism>
<evidence type="ECO:0000256" key="2">
    <source>
        <dbReference type="ARBA" id="ARBA00022692"/>
    </source>
</evidence>
<dbReference type="EMBL" id="ML991826">
    <property type="protein sequence ID" value="KAF2231452.1"/>
    <property type="molecule type" value="Genomic_DNA"/>
</dbReference>
<evidence type="ECO:0000256" key="6">
    <source>
        <dbReference type="SAM" id="Phobius"/>
    </source>
</evidence>
<accession>A0A6A6H0E2</accession>
<dbReference type="OrthoDB" id="5417844at2759"/>
<keyword evidence="2 6" id="KW-0812">Transmembrane</keyword>
<feature type="transmembrane region" description="Helical" evidence="6">
    <location>
        <begin position="185"/>
        <end position="204"/>
    </location>
</feature>
<protein>
    <recommendedName>
        <fullName evidence="7">Rhodopsin domain-containing protein</fullName>
    </recommendedName>
</protein>
<dbReference type="PANTHER" id="PTHR33048:SF47">
    <property type="entry name" value="INTEGRAL MEMBRANE PROTEIN-RELATED"/>
    <property type="match status" value="1"/>
</dbReference>
<gene>
    <name evidence="8" type="ORF">EV356DRAFT_290277</name>
</gene>
<evidence type="ECO:0000256" key="5">
    <source>
        <dbReference type="ARBA" id="ARBA00038359"/>
    </source>
</evidence>